<dbReference type="Proteomes" id="UP000215027">
    <property type="component" value="Chromosome II"/>
</dbReference>
<accession>A0A161KD15</accession>
<reference evidence="1" key="1">
    <citation type="submission" date="2016-01" db="EMBL/GenBank/DDBJ databases">
        <authorList>
            <person name="Mcilroy J.S."/>
            <person name="Karst M S."/>
            <person name="Albertsen M."/>
        </authorList>
    </citation>
    <scope>NUCLEOTIDE SEQUENCE</scope>
    <source>
        <strain evidence="1">Cfx-K</strain>
    </source>
</reference>
<sequence length="83" mass="9653">MKTEKTDFLSVLSVKIRSQFGYVKNWLRIKTETTDFLSVLSVEVRSQFGYVKNSYGVRRRERIFYQSCPSKSVANSHFFGGDT</sequence>
<proteinExistence type="predicted"/>
<gene>
    <name evidence="1" type="ORF">CFX0092_B0239</name>
</gene>
<dbReference type="EMBL" id="LN890656">
    <property type="protein sequence ID" value="CUS05773.1"/>
    <property type="molecule type" value="Genomic_DNA"/>
</dbReference>
<keyword evidence="2" id="KW-1185">Reference proteome</keyword>
<dbReference type="KEGG" id="pbf:CFX0092_B0239"/>
<dbReference type="AlphaFoldDB" id="A0A161KD15"/>
<name>A0A161KD15_9CHLR</name>
<evidence type="ECO:0000313" key="1">
    <source>
        <dbReference type="EMBL" id="CUS05773.1"/>
    </source>
</evidence>
<organism evidence="1 2">
    <name type="scientific">Candidatus Promineifilum breve</name>
    <dbReference type="NCBI Taxonomy" id="1806508"/>
    <lineage>
        <taxon>Bacteria</taxon>
        <taxon>Bacillati</taxon>
        <taxon>Chloroflexota</taxon>
        <taxon>Ardenticatenia</taxon>
        <taxon>Candidatus Promineifilales</taxon>
        <taxon>Candidatus Promineifilaceae</taxon>
        <taxon>Candidatus Promineifilum</taxon>
    </lineage>
</organism>
<evidence type="ECO:0000313" key="2">
    <source>
        <dbReference type="Proteomes" id="UP000215027"/>
    </source>
</evidence>
<protein>
    <submittedName>
        <fullName evidence="1">Uncharacterized protein</fullName>
    </submittedName>
</protein>